<gene>
    <name evidence="3" type="ORF">CSW57_14020</name>
</gene>
<dbReference type="Gene3D" id="3.30.70.1230">
    <property type="entry name" value="Nucleotide cyclase"/>
    <property type="match status" value="1"/>
</dbReference>
<proteinExistence type="inferred from homology"/>
<protein>
    <submittedName>
        <fullName evidence="3">Guanylyl cyclase</fullName>
    </submittedName>
</protein>
<name>A0A2G3PIP3_WILMA</name>
<dbReference type="Pfam" id="PF00211">
    <property type="entry name" value="Guanylate_cyc"/>
    <property type="match status" value="1"/>
</dbReference>
<dbReference type="GO" id="GO:0004016">
    <property type="term" value="F:adenylate cyclase activity"/>
    <property type="evidence" value="ECO:0007669"/>
    <property type="project" value="UniProtKB-ARBA"/>
</dbReference>
<dbReference type="GO" id="GO:0006171">
    <property type="term" value="P:cAMP biosynthetic process"/>
    <property type="evidence" value="ECO:0007669"/>
    <property type="project" value="TreeGrafter"/>
</dbReference>
<evidence type="ECO:0000313" key="4">
    <source>
        <dbReference type="Proteomes" id="UP000225108"/>
    </source>
</evidence>
<sequence>MTDESDVSAEAIESLLLGGKRLFTREDVTAALNIPTEFADRVWTAFGFAMDKTDEPLFTADDVQALQLVHGLDEAQPEAFEIGMARALGQTMSRLAEWQAHHIAERMRAADSPDLAQMLQAVQRVQILIWRRHLSAALQNALSMSEGENRTMAIGFVDIVGYTSLSRKIGMEELDDLLETFETNAFEVINSRGGHVVKTLGDAVMFSTEDPVAGAEIAVALQHLSAEHALPPLRVGVALGTVLTRLGDVFGEPVNIAARLTSSARPGTVLTDTTFANAVEDERFFFKSVGPLNVRGYKRLRARSLEPNRKPANITES</sequence>
<dbReference type="AlphaFoldDB" id="A0A2G3PIP3"/>
<dbReference type="InterPro" id="IPR029787">
    <property type="entry name" value="Nucleotide_cyclase"/>
</dbReference>
<dbReference type="InterPro" id="IPR001054">
    <property type="entry name" value="A/G_cyclase"/>
</dbReference>
<dbReference type="PROSITE" id="PS50125">
    <property type="entry name" value="GUANYLATE_CYCLASE_2"/>
    <property type="match status" value="1"/>
</dbReference>
<organism evidence="3 4">
    <name type="scientific">Williamsia marianensis</name>
    <dbReference type="NCBI Taxonomy" id="85044"/>
    <lineage>
        <taxon>Bacteria</taxon>
        <taxon>Bacillati</taxon>
        <taxon>Actinomycetota</taxon>
        <taxon>Actinomycetes</taxon>
        <taxon>Mycobacteriales</taxon>
        <taxon>Nocardiaceae</taxon>
        <taxon>Williamsia</taxon>
    </lineage>
</organism>
<dbReference type="PANTHER" id="PTHR43081">
    <property type="entry name" value="ADENYLATE CYCLASE, TERMINAL-DIFFERENTIATION SPECIFIC-RELATED"/>
    <property type="match status" value="1"/>
</dbReference>
<comment type="caution">
    <text evidence="3">The sequence shown here is derived from an EMBL/GenBank/DDBJ whole genome shotgun (WGS) entry which is preliminary data.</text>
</comment>
<dbReference type="GO" id="GO:0035556">
    <property type="term" value="P:intracellular signal transduction"/>
    <property type="evidence" value="ECO:0007669"/>
    <property type="project" value="InterPro"/>
</dbReference>
<accession>A0A2G3PIP3</accession>
<dbReference type="EMBL" id="PEBD01000010">
    <property type="protein sequence ID" value="PHV64982.1"/>
    <property type="molecule type" value="Genomic_DNA"/>
</dbReference>
<reference evidence="3 4" key="1">
    <citation type="submission" date="2017-10" db="EMBL/GenBank/DDBJ databases">
        <title>The draft genome sequence of Williamsia sp. BULT 1.1 isolated from the semi-arid grassland soils from South Africa.</title>
        <authorList>
            <person name="Kabwe M.H."/>
            <person name="Govender N."/>
            <person name="Mutseka Lunga P."/>
            <person name="Vikram S."/>
            <person name="Makhalanyane T.P."/>
        </authorList>
    </citation>
    <scope>NUCLEOTIDE SEQUENCE [LARGE SCALE GENOMIC DNA]</scope>
    <source>
        <strain evidence="3 4">BULT 1.1</strain>
    </source>
</reference>
<evidence type="ECO:0000313" key="3">
    <source>
        <dbReference type="EMBL" id="PHV64982.1"/>
    </source>
</evidence>
<dbReference type="SUPFAM" id="SSF55073">
    <property type="entry name" value="Nucleotide cyclase"/>
    <property type="match status" value="1"/>
</dbReference>
<evidence type="ECO:0000259" key="2">
    <source>
        <dbReference type="PROSITE" id="PS50125"/>
    </source>
</evidence>
<evidence type="ECO:0000256" key="1">
    <source>
        <dbReference type="ARBA" id="ARBA00005381"/>
    </source>
</evidence>
<dbReference type="CDD" id="cd07302">
    <property type="entry name" value="CHD"/>
    <property type="match status" value="1"/>
</dbReference>
<dbReference type="PANTHER" id="PTHR43081:SF19">
    <property type="entry name" value="PH-SENSITIVE ADENYLATE CYCLASE RV1264"/>
    <property type="match status" value="1"/>
</dbReference>
<comment type="similarity">
    <text evidence="1">Belongs to the adenylyl cyclase class-3 family.</text>
</comment>
<dbReference type="Proteomes" id="UP000225108">
    <property type="component" value="Unassembled WGS sequence"/>
</dbReference>
<dbReference type="RefSeq" id="WP_099383415.1">
    <property type="nucleotide sequence ID" value="NZ_PEBD01000010.1"/>
</dbReference>
<dbReference type="SMART" id="SM00044">
    <property type="entry name" value="CYCc"/>
    <property type="match status" value="1"/>
</dbReference>
<feature type="domain" description="Guanylate cyclase" evidence="2">
    <location>
        <begin position="153"/>
        <end position="261"/>
    </location>
</feature>
<dbReference type="InterPro" id="IPR050697">
    <property type="entry name" value="Adenylyl/Guanylyl_Cyclase_3/4"/>
</dbReference>